<feature type="transmembrane region" description="Helical" evidence="2">
    <location>
        <begin position="21"/>
        <end position="38"/>
    </location>
</feature>
<feature type="compositionally biased region" description="Low complexity" evidence="1">
    <location>
        <begin position="224"/>
        <end position="242"/>
    </location>
</feature>
<keyword evidence="2" id="KW-0812">Transmembrane</keyword>
<gene>
    <name evidence="3" type="ordered locus">Mmcs_5546</name>
</gene>
<sequence length="242" mass="25472">MRAQLAQLRHRWRQIPTRTRMGVVVAVVAIAGLAWQHYSSEPVAPPAQQEQASADQGAINHDGHDHGEDGHAHGEYQPDPSQLPPPPDFSPEAARATAERFATNFASPNGNRDDWLARVTPDVMPELADQYRLTDIRNLPQAAVTQVNGPLTGDAAAPTFQVDYSDGSRVETTLEMDITGWKVSTVVPVSTPADPAGPAPAAEPVAPAPPAAEPVAPAPPPVADPTTAPIPGTIPIGHPATP</sequence>
<accession>A0A5Q5BT06</accession>
<keyword evidence="2" id="KW-1133">Transmembrane helix</keyword>
<keyword evidence="3" id="KW-0614">Plasmid</keyword>
<feature type="compositionally biased region" description="Basic and acidic residues" evidence="1">
    <location>
        <begin position="61"/>
        <end position="76"/>
    </location>
</feature>
<reference evidence="3" key="1">
    <citation type="submission" date="2006-06" db="EMBL/GenBank/DDBJ databases">
        <title>Complete sequence of plasmid of Mycobacterium sp. MCS.</title>
        <authorList>
            <consortium name="US DOE Joint Genome Institute"/>
            <person name="Copeland A."/>
            <person name="Lucas S."/>
            <person name="Lapidus A."/>
            <person name="Barry K."/>
            <person name="Detter J.C."/>
            <person name="Glavina del Rio T."/>
            <person name="Hammon N."/>
            <person name="Israni S."/>
            <person name="Dalin E."/>
            <person name="Tice H."/>
            <person name="Pitluck S."/>
            <person name="Martinez M."/>
            <person name="Schmutz J."/>
            <person name="Larimer F."/>
            <person name="Land M."/>
            <person name="Hauser L."/>
            <person name="Kyrpides N."/>
            <person name="Kim E."/>
            <person name="Miller C.D."/>
            <person name="Hughes J.E."/>
            <person name="Anderson A.J."/>
            <person name="Sims R.C."/>
            <person name="Richardson P."/>
        </authorList>
    </citation>
    <scope>NUCLEOTIDE SEQUENCE [LARGE SCALE GENOMIC DNA]</scope>
    <source>
        <strain evidence="3">MCS</strain>
        <plasmid evidence="3">Plasmid1</plasmid>
    </source>
</reference>
<evidence type="ECO:0000256" key="1">
    <source>
        <dbReference type="SAM" id="MobiDB-lite"/>
    </source>
</evidence>
<dbReference type="AlphaFoldDB" id="A0A5Q5BT06"/>
<organism evidence="3">
    <name type="scientific">Mycobacterium sp. (strain MCS)</name>
    <dbReference type="NCBI Taxonomy" id="164756"/>
    <lineage>
        <taxon>Bacteria</taxon>
        <taxon>Bacillati</taxon>
        <taxon>Actinomycetota</taxon>
        <taxon>Actinomycetes</taxon>
        <taxon>Mycobacteriales</taxon>
        <taxon>Mycobacteriaceae</taxon>
        <taxon>Mycobacterium</taxon>
    </lineage>
</organism>
<feature type="region of interest" description="Disordered" evidence="1">
    <location>
        <begin position="42"/>
        <end position="95"/>
    </location>
</feature>
<evidence type="ECO:0000256" key="2">
    <source>
        <dbReference type="SAM" id="Phobius"/>
    </source>
</evidence>
<dbReference type="EMBL" id="CP000385">
    <property type="protein sequence ID" value="ABG11646.1"/>
    <property type="molecule type" value="Genomic_DNA"/>
</dbReference>
<geneLocation type="plasmid" evidence="3">
    <name>Plasmid1</name>
</geneLocation>
<evidence type="ECO:0000313" key="3">
    <source>
        <dbReference type="EMBL" id="ABG11646.1"/>
    </source>
</evidence>
<feature type="compositionally biased region" description="Pro residues" evidence="1">
    <location>
        <begin position="206"/>
        <end position="223"/>
    </location>
</feature>
<proteinExistence type="predicted"/>
<feature type="compositionally biased region" description="Low complexity" evidence="1">
    <location>
        <begin position="192"/>
        <end position="205"/>
    </location>
</feature>
<feature type="region of interest" description="Disordered" evidence="1">
    <location>
        <begin position="192"/>
        <end position="242"/>
    </location>
</feature>
<protein>
    <submittedName>
        <fullName evidence="3">Uncharacterized protein</fullName>
    </submittedName>
</protein>
<name>A0A5Q5BT06_MYCSS</name>
<keyword evidence="2" id="KW-0472">Membrane</keyword>
<dbReference type="KEGG" id="mmc:Mmcs_5546"/>